<dbReference type="Gene3D" id="1.20.58.480">
    <property type="match status" value="1"/>
</dbReference>
<feature type="binding site" description="proximal binding residue" evidence="4">
    <location>
        <position position="361"/>
    </location>
    <ligand>
        <name>heme b</name>
        <dbReference type="ChEBI" id="CHEBI:60344"/>
    </ligand>
    <ligandPart>
        <name>Fe</name>
        <dbReference type="ChEBI" id="CHEBI:18248"/>
    </ligandPart>
</feature>
<evidence type="ECO:0000313" key="7">
    <source>
        <dbReference type="Proteomes" id="UP000735302"/>
    </source>
</evidence>
<accession>A0AAV3YY72</accession>
<dbReference type="GO" id="GO:0019441">
    <property type="term" value="P:L-tryptophan catabolic process to kynurenine"/>
    <property type="evidence" value="ECO:0007669"/>
    <property type="project" value="InterPro"/>
</dbReference>
<comment type="caution">
    <text evidence="6">The sequence shown here is derived from an EMBL/GenBank/DDBJ whole genome shotgun (WGS) entry which is preliminary data.</text>
</comment>
<dbReference type="Pfam" id="PF01231">
    <property type="entry name" value="IDO"/>
    <property type="match status" value="1"/>
</dbReference>
<keyword evidence="2 4" id="KW-0479">Metal-binding</keyword>
<comment type="similarity">
    <text evidence="1">Belongs to the indoleamine 2,3-dioxygenase family.</text>
</comment>
<evidence type="ECO:0000256" key="1">
    <source>
        <dbReference type="ARBA" id="ARBA00007119"/>
    </source>
</evidence>
<reference evidence="6 7" key="1">
    <citation type="journal article" date="2021" name="Elife">
        <title>Chloroplast acquisition without the gene transfer in kleptoplastic sea slugs, Plakobranchus ocellatus.</title>
        <authorList>
            <person name="Maeda T."/>
            <person name="Takahashi S."/>
            <person name="Yoshida T."/>
            <person name="Shimamura S."/>
            <person name="Takaki Y."/>
            <person name="Nagai Y."/>
            <person name="Toyoda A."/>
            <person name="Suzuki Y."/>
            <person name="Arimoto A."/>
            <person name="Ishii H."/>
            <person name="Satoh N."/>
            <person name="Nishiyama T."/>
            <person name="Hasebe M."/>
            <person name="Maruyama T."/>
            <person name="Minagawa J."/>
            <person name="Obokata J."/>
            <person name="Shigenobu S."/>
        </authorList>
    </citation>
    <scope>NUCLEOTIDE SEQUENCE [LARGE SCALE GENOMIC DNA]</scope>
</reference>
<dbReference type="GO" id="GO:0004833">
    <property type="term" value="F:L-tryptophan 2,3-dioxygenase activity"/>
    <property type="evidence" value="ECO:0007669"/>
    <property type="project" value="TreeGrafter"/>
</dbReference>
<keyword evidence="4" id="KW-0349">Heme</keyword>
<feature type="transmembrane region" description="Helical" evidence="5">
    <location>
        <begin position="431"/>
        <end position="452"/>
    </location>
</feature>
<keyword evidence="3 4" id="KW-0408">Iron</keyword>
<gene>
    <name evidence="6" type="ORF">PoB_001369300</name>
</gene>
<dbReference type="GO" id="GO:0034354">
    <property type="term" value="P:'de novo' NAD+ biosynthetic process from L-tryptophan"/>
    <property type="evidence" value="ECO:0007669"/>
    <property type="project" value="TreeGrafter"/>
</dbReference>
<dbReference type="InterPro" id="IPR037217">
    <property type="entry name" value="Trp/Indoleamine_2_3_dOase-like"/>
</dbReference>
<keyword evidence="5" id="KW-1133">Transmembrane helix</keyword>
<protein>
    <submittedName>
        <fullName evidence="6">Indoleamine 2,3-dioxygenase 2-like</fullName>
    </submittedName>
</protein>
<evidence type="ECO:0000256" key="5">
    <source>
        <dbReference type="SAM" id="Phobius"/>
    </source>
</evidence>
<evidence type="ECO:0000313" key="6">
    <source>
        <dbReference type="EMBL" id="GFN87187.1"/>
    </source>
</evidence>
<dbReference type="PROSITE" id="PS00876">
    <property type="entry name" value="IDO_1"/>
    <property type="match status" value="1"/>
</dbReference>
<dbReference type="GO" id="GO:0005737">
    <property type="term" value="C:cytoplasm"/>
    <property type="evidence" value="ECO:0007669"/>
    <property type="project" value="TreeGrafter"/>
</dbReference>
<dbReference type="AlphaFoldDB" id="A0AAV3YY72"/>
<keyword evidence="5" id="KW-0472">Membrane</keyword>
<evidence type="ECO:0000256" key="3">
    <source>
        <dbReference type="ARBA" id="ARBA00023004"/>
    </source>
</evidence>
<dbReference type="Proteomes" id="UP000735302">
    <property type="component" value="Unassembled WGS sequence"/>
</dbReference>
<dbReference type="SUPFAM" id="SSF140959">
    <property type="entry name" value="Indolic compounds 2,3-dioxygenase-like"/>
    <property type="match status" value="1"/>
</dbReference>
<sequence length="457" mass="51573">MALPEFNREIANDVWDFKNYQVDFETGFMLPNPLESLPPYFDSWNKLATNLPDLVKEKKFRDEVYKLPLLNHNLLEGCKQLRLAHLQLSFIASAFVWQDGEKEATKVLPKCVAVPYFNVSKILGIPPILSHASLVLTNWGLINPNGNLKCLYRMPGEAEAEWFVMVTAHVEFTFAKCLKPIIMMLSEIKTIRESKSCVLGTGFVTEAAALQVAQHLDALRECISELQGALSRMHEKLTAKTFFNVLRPFLGGWGGEGNPLPEGLIYEGISENPMKMTGGSAAQSSSMQILDAFLGVQHTEEKREFLVHMRDFMPTEHRRLIEDLEKWPHKLRDVVLSSKSPTLRQSYNNCVQAVVNLRTYHMQIVTKYIVTASKEANEGNYESLDNKGTGGTSLIPFLKVIRSDTQQKLVSEKEPFQKSCSKQNFSAPAPFYRSTVLLFMAVVSIFAAAIFVRSVQQ</sequence>
<proteinExistence type="inferred from homology"/>
<keyword evidence="5" id="KW-0812">Transmembrane</keyword>
<dbReference type="PANTHER" id="PTHR28657:SF5">
    <property type="entry name" value="INDOLEAMINE 2,3-DIOXYGENASE"/>
    <property type="match status" value="1"/>
</dbReference>
<dbReference type="GO" id="GO:0033754">
    <property type="term" value="F:indoleamine 2,3-dioxygenase activity"/>
    <property type="evidence" value="ECO:0007669"/>
    <property type="project" value="TreeGrafter"/>
</dbReference>
<evidence type="ECO:0000256" key="2">
    <source>
        <dbReference type="ARBA" id="ARBA00022723"/>
    </source>
</evidence>
<dbReference type="GO" id="GO:0020037">
    <property type="term" value="F:heme binding"/>
    <property type="evidence" value="ECO:0007669"/>
    <property type="project" value="InterPro"/>
</dbReference>
<dbReference type="PANTHER" id="PTHR28657">
    <property type="entry name" value="INDOLEAMINE 2,3-DIOXYGENASE"/>
    <property type="match status" value="1"/>
</dbReference>
<organism evidence="6 7">
    <name type="scientific">Plakobranchus ocellatus</name>
    <dbReference type="NCBI Taxonomy" id="259542"/>
    <lineage>
        <taxon>Eukaryota</taxon>
        <taxon>Metazoa</taxon>
        <taxon>Spiralia</taxon>
        <taxon>Lophotrochozoa</taxon>
        <taxon>Mollusca</taxon>
        <taxon>Gastropoda</taxon>
        <taxon>Heterobranchia</taxon>
        <taxon>Euthyneura</taxon>
        <taxon>Panpulmonata</taxon>
        <taxon>Sacoglossa</taxon>
        <taxon>Placobranchoidea</taxon>
        <taxon>Plakobranchidae</taxon>
        <taxon>Plakobranchus</taxon>
    </lineage>
</organism>
<evidence type="ECO:0000256" key="4">
    <source>
        <dbReference type="PIRSR" id="PIRSR600898-1"/>
    </source>
</evidence>
<dbReference type="GO" id="GO:0046872">
    <property type="term" value="F:metal ion binding"/>
    <property type="evidence" value="ECO:0007669"/>
    <property type="project" value="UniProtKB-KW"/>
</dbReference>
<name>A0AAV3YY72_9GAST</name>
<keyword evidence="7" id="KW-1185">Reference proteome</keyword>
<dbReference type="InterPro" id="IPR000898">
    <property type="entry name" value="Indolamine_dOase"/>
</dbReference>
<dbReference type="EMBL" id="BLXT01001665">
    <property type="protein sequence ID" value="GFN87187.1"/>
    <property type="molecule type" value="Genomic_DNA"/>
</dbReference>